<dbReference type="InterPro" id="IPR046677">
    <property type="entry name" value="DUF6547"/>
</dbReference>
<evidence type="ECO:0000313" key="1">
    <source>
        <dbReference type="EMBL" id="ABA55913.1"/>
    </source>
</evidence>
<protein>
    <submittedName>
        <fullName evidence="1">Uncharacterized protein</fullName>
    </submittedName>
</protein>
<organism evidence="1">
    <name type="scientific">Vibrio sp. DAT722</name>
    <dbReference type="NCBI Taxonomy" id="344879"/>
    <lineage>
        <taxon>Bacteria</taxon>
        <taxon>Pseudomonadati</taxon>
        <taxon>Pseudomonadota</taxon>
        <taxon>Gammaproteobacteria</taxon>
        <taxon>Vibrionales</taxon>
        <taxon>Vibrionaceae</taxon>
        <taxon>Vibrio</taxon>
    </lineage>
</organism>
<dbReference type="Pfam" id="PF20184">
    <property type="entry name" value="DUF6547"/>
    <property type="match status" value="1"/>
</dbReference>
<dbReference type="AlphaFoldDB" id="Q2F9V8"/>
<dbReference type="EMBL" id="DQ139261">
    <property type="protein sequence ID" value="ABA55913.1"/>
    <property type="molecule type" value="Genomic_DNA"/>
</dbReference>
<name>Q2F9V8_9VIBR</name>
<accession>Q2F9V8</accession>
<sequence>MINMKNIDEFGQLISKSLRDQALERCVDIIERKVKSQECIEINDSLSSLTDEQISVVKRLVTSCIDTGIHDFLYTLGEKQDELSVSINGKDIAKESDGLNGELFSDDGWFAKYSKYGESGI</sequence>
<reference evidence="1" key="1">
    <citation type="journal article" date="2006" name="BMC Evol. Biol.">
        <title>Recovery and evolutionary analysis of complete integron gene cassette arrays from Vibrio.</title>
        <authorList>
            <person name="Boucher Y."/>
            <person name="Nesbo C.L."/>
            <person name="Joss M.J."/>
            <person name="Robinson A."/>
            <person name="Mabbutt B.C."/>
            <person name="Gillings M.R."/>
            <person name="Doolittle W.F."/>
            <person name="Stokes H.W."/>
        </authorList>
    </citation>
    <scope>NUCLEOTIDE SEQUENCE</scope>
    <source>
        <strain evidence="1">DAT722</strain>
    </source>
</reference>
<proteinExistence type="predicted"/>